<dbReference type="PANTHER" id="PTHR38445:SF7">
    <property type="entry name" value="GNTR-FAMILY TRANSCRIPTIONAL REGULATOR"/>
    <property type="match status" value="1"/>
</dbReference>
<dbReference type="GO" id="GO:0003677">
    <property type="term" value="F:DNA binding"/>
    <property type="evidence" value="ECO:0007669"/>
    <property type="project" value="UniProtKB-KW"/>
</dbReference>
<evidence type="ECO:0000256" key="2">
    <source>
        <dbReference type="ARBA" id="ARBA00023125"/>
    </source>
</evidence>
<dbReference type="Proteomes" id="UP000470875">
    <property type="component" value="Unassembled WGS sequence"/>
</dbReference>
<feature type="domain" description="HTH gntR-type" evidence="4">
    <location>
        <begin position="11"/>
        <end position="79"/>
    </location>
</feature>
<dbReference type="SUPFAM" id="SSF46785">
    <property type="entry name" value="Winged helix' DNA-binding domain"/>
    <property type="match status" value="1"/>
</dbReference>
<keyword evidence="1" id="KW-0805">Transcription regulation</keyword>
<dbReference type="AlphaFoldDB" id="A0A6N7VU46"/>
<dbReference type="CDD" id="cd07377">
    <property type="entry name" value="WHTH_GntR"/>
    <property type="match status" value="1"/>
</dbReference>
<evidence type="ECO:0000259" key="4">
    <source>
        <dbReference type="PROSITE" id="PS50949"/>
    </source>
</evidence>
<keyword evidence="3" id="KW-0804">Transcription</keyword>
<comment type="caution">
    <text evidence="5">The sequence shown here is derived from an EMBL/GenBank/DDBJ whole genome shotgun (WGS) entry which is preliminary data.</text>
</comment>
<keyword evidence="2" id="KW-0238">DNA-binding</keyword>
<dbReference type="RefSeq" id="WP_154546426.1">
    <property type="nucleotide sequence ID" value="NZ_VULO01000015.1"/>
</dbReference>
<sequence>MLIVVDPSAETPLYQQIAGSIRAQASLGNLSPGNRLPSARDLAEQLDVNLHTVLKAYQELRDEGIVALRRGRGAIITPQAKTLMVLSDDLDRLISKATALGVTGDALISLLRTQMATPASRMPPTNKDAG</sequence>
<dbReference type="PROSITE" id="PS50949">
    <property type="entry name" value="HTH_GNTR"/>
    <property type="match status" value="1"/>
</dbReference>
<organism evidence="5 6">
    <name type="scientific">Scrofimicrobium canadense</name>
    <dbReference type="NCBI Taxonomy" id="2652290"/>
    <lineage>
        <taxon>Bacteria</taxon>
        <taxon>Bacillati</taxon>
        <taxon>Actinomycetota</taxon>
        <taxon>Actinomycetes</taxon>
        <taxon>Actinomycetales</taxon>
        <taxon>Actinomycetaceae</taxon>
        <taxon>Scrofimicrobium</taxon>
    </lineage>
</organism>
<dbReference type="InterPro" id="IPR036390">
    <property type="entry name" value="WH_DNA-bd_sf"/>
</dbReference>
<evidence type="ECO:0000313" key="6">
    <source>
        <dbReference type="Proteomes" id="UP000470875"/>
    </source>
</evidence>
<evidence type="ECO:0000256" key="1">
    <source>
        <dbReference type="ARBA" id="ARBA00023015"/>
    </source>
</evidence>
<dbReference type="EMBL" id="VULO01000015">
    <property type="protein sequence ID" value="MSS85294.1"/>
    <property type="molecule type" value="Genomic_DNA"/>
</dbReference>
<evidence type="ECO:0000256" key="3">
    <source>
        <dbReference type="ARBA" id="ARBA00023163"/>
    </source>
</evidence>
<dbReference type="InterPro" id="IPR000524">
    <property type="entry name" value="Tscrpt_reg_HTH_GntR"/>
</dbReference>
<keyword evidence="6" id="KW-1185">Reference proteome</keyword>
<evidence type="ECO:0000313" key="5">
    <source>
        <dbReference type="EMBL" id="MSS85294.1"/>
    </source>
</evidence>
<dbReference type="SMART" id="SM00345">
    <property type="entry name" value="HTH_GNTR"/>
    <property type="match status" value="1"/>
</dbReference>
<dbReference type="InterPro" id="IPR036388">
    <property type="entry name" value="WH-like_DNA-bd_sf"/>
</dbReference>
<name>A0A6N7VU46_9ACTO</name>
<proteinExistence type="predicted"/>
<protein>
    <submittedName>
        <fullName evidence="5">GntR family transcriptional regulator</fullName>
    </submittedName>
</protein>
<dbReference type="Gene3D" id="1.10.10.10">
    <property type="entry name" value="Winged helix-like DNA-binding domain superfamily/Winged helix DNA-binding domain"/>
    <property type="match status" value="1"/>
</dbReference>
<gene>
    <name evidence="5" type="ORF">FYJ24_11125</name>
</gene>
<accession>A0A6N7VU46</accession>
<dbReference type="PANTHER" id="PTHR38445">
    <property type="entry name" value="HTH-TYPE TRANSCRIPTIONAL REPRESSOR YTRA"/>
    <property type="match status" value="1"/>
</dbReference>
<dbReference type="GO" id="GO:0003700">
    <property type="term" value="F:DNA-binding transcription factor activity"/>
    <property type="evidence" value="ECO:0007669"/>
    <property type="project" value="InterPro"/>
</dbReference>
<reference evidence="5 6" key="1">
    <citation type="submission" date="2019-08" db="EMBL/GenBank/DDBJ databases">
        <title>In-depth cultivation of the pig gut microbiome towards novel bacterial diversity and tailored functional studies.</title>
        <authorList>
            <person name="Wylensek D."/>
            <person name="Hitch T.C.A."/>
            <person name="Clavel T."/>
        </authorList>
    </citation>
    <scope>NUCLEOTIDE SEQUENCE [LARGE SCALE GENOMIC DNA]</scope>
    <source>
        <strain evidence="5 6">WB03_NA08</strain>
    </source>
</reference>
<dbReference type="Pfam" id="PF00392">
    <property type="entry name" value="GntR"/>
    <property type="match status" value="1"/>
</dbReference>